<evidence type="ECO:0000313" key="3">
    <source>
        <dbReference type="Proteomes" id="UP000765509"/>
    </source>
</evidence>
<dbReference type="AlphaFoldDB" id="A0A9Q3IKY2"/>
<feature type="compositionally biased region" description="Low complexity" evidence="1">
    <location>
        <begin position="168"/>
        <end position="182"/>
    </location>
</feature>
<sequence length="215" mass="24208">MSPVHLRSLGIQRNKPEDSKGLFITRRSGTGIIGHNSGWKDTEGNNTHSAINLLIQQKPKTREMEGYGSISSAPPNPQRLIPMKHGHQEVQPSITLGRTWSKLSKNMSQRDTLQGSFGNHQSMESQQAVQTTGGEVKESHYPSYRRTIEPDRAYSDSFRLTTIRPNESSSGFTHHSGTSRSAAKSHHSSQSKVFLRRRQGYKDKNNLSFSHRQKE</sequence>
<feature type="compositionally biased region" description="Basic residues" evidence="1">
    <location>
        <begin position="183"/>
        <end position="199"/>
    </location>
</feature>
<dbReference type="EMBL" id="AVOT02052062">
    <property type="protein sequence ID" value="MBW0547016.1"/>
    <property type="molecule type" value="Genomic_DNA"/>
</dbReference>
<protein>
    <submittedName>
        <fullName evidence="2">Uncharacterized protein</fullName>
    </submittedName>
</protein>
<gene>
    <name evidence="2" type="ORF">O181_086731</name>
</gene>
<reference evidence="2" key="1">
    <citation type="submission" date="2021-03" db="EMBL/GenBank/DDBJ databases">
        <title>Draft genome sequence of rust myrtle Austropuccinia psidii MF-1, a brazilian biotype.</title>
        <authorList>
            <person name="Quecine M.C."/>
            <person name="Pachon D.M.R."/>
            <person name="Bonatelli M.L."/>
            <person name="Correr F.H."/>
            <person name="Franceschini L.M."/>
            <person name="Leite T.F."/>
            <person name="Margarido G.R.A."/>
            <person name="Almeida C.A."/>
            <person name="Ferrarezi J.A."/>
            <person name="Labate C.A."/>
        </authorList>
    </citation>
    <scope>NUCLEOTIDE SEQUENCE</scope>
    <source>
        <strain evidence="2">MF-1</strain>
    </source>
</reference>
<feature type="region of interest" description="Disordered" evidence="1">
    <location>
        <begin position="107"/>
        <end position="215"/>
    </location>
</feature>
<feature type="compositionally biased region" description="Basic and acidic residues" evidence="1">
    <location>
        <begin position="135"/>
        <end position="154"/>
    </location>
</feature>
<comment type="caution">
    <text evidence="2">The sequence shown here is derived from an EMBL/GenBank/DDBJ whole genome shotgun (WGS) entry which is preliminary data.</text>
</comment>
<proteinExistence type="predicted"/>
<keyword evidence="3" id="KW-1185">Reference proteome</keyword>
<dbReference type="Proteomes" id="UP000765509">
    <property type="component" value="Unassembled WGS sequence"/>
</dbReference>
<feature type="compositionally biased region" description="Polar residues" evidence="1">
    <location>
        <begin position="206"/>
        <end position="215"/>
    </location>
</feature>
<evidence type="ECO:0000313" key="2">
    <source>
        <dbReference type="EMBL" id="MBW0547016.1"/>
    </source>
</evidence>
<evidence type="ECO:0000256" key="1">
    <source>
        <dbReference type="SAM" id="MobiDB-lite"/>
    </source>
</evidence>
<accession>A0A9Q3IKY2</accession>
<name>A0A9Q3IKY2_9BASI</name>
<feature type="compositionally biased region" description="Polar residues" evidence="1">
    <location>
        <begin position="107"/>
        <end position="133"/>
    </location>
</feature>
<feature type="compositionally biased region" description="Polar residues" evidence="1">
    <location>
        <begin position="158"/>
        <end position="167"/>
    </location>
</feature>
<organism evidence="2 3">
    <name type="scientific">Austropuccinia psidii MF-1</name>
    <dbReference type="NCBI Taxonomy" id="1389203"/>
    <lineage>
        <taxon>Eukaryota</taxon>
        <taxon>Fungi</taxon>
        <taxon>Dikarya</taxon>
        <taxon>Basidiomycota</taxon>
        <taxon>Pucciniomycotina</taxon>
        <taxon>Pucciniomycetes</taxon>
        <taxon>Pucciniales</taxon>
        <taxon>Sphaerophragmiaceae</taxon>
        <taxon>Austropuccinia</taxon>
    </lineage>
</organism>